<evidence type="ECO:0000313" key="1">
    <source>
        <dbReference type="EMBL" id="KAK9861008.1"/>
    </source>
</evidence>
<reference evidence="1 2" key="1">
    <citation type="journal article" date="2024" name="Nat. Commun.">
        <title>Phylogenomics reveals the evolutionary origins of lichenization in chlorophyte algae.</title>
        <authorList>
            <person name="Puginier C."/>
            <person name="Libourel C."/>
            <person name="Otte J."/>
            <person name="Skaloud P."/>
            <person name="Haon M."/>
            <person name="Grisel S."/>
            <person name="Petersen M."/>
            <person name="Berrin J.G."/>
            <person name="Delaux P.M."/>
            <person name="Dal Grande F."/>
            <person name="Keller J."/>
        </authorList>
    </citation>
    <scope>NUCLEOTIDE SEQUENCE [LARGE SCALE GENOMIC DNA]</scope>
    <source>
        <strain evidence="1 2">SAG 2523</strain>
    </source>
</reference>
<dbReference type="SUPFAM" id="SSF50969">
    <property type="entry name" value="YVTN repeat-like/Quinoprotein amine dehydrogenase"/>
    <property type="match status" value="1"/>
</dbReference>
<comment type="caution">
    <text evidence="1">The sequence shown here is derived from an EMBL/GenBank/DDBJ whole genome shotgun (WGS) entry which is preliminary data.</text>
</comment>
<dbReference type="InterPro" id="IPR011044">
    <property type="entry name" value="Quino_amine_DH_bsu"/>
</dbReference>
<accession>A0AAW1SVC9</accession>
<gene>
    <name evidence="1" type="ORF">WJX84_006106</name>
</gene>
<organism evidence="1 2">
    <name type="scientific">Apatococcus fuscideae</name>
    <dbReference type="NCBI Taxonomy" id="2026836"/>
    <lineage>
        <taxon>Eukaryota</taxon>
        <taxon>Viridiplantae</taxon>
        <taxon>Chlorophyta</taxon>
        <taxon>core chlorophytes</taxon>
        <taxon>Trebouxiophyceae</taxon>
        <taxon>Chlorellales</taxon>
        <taxon>Chlorellaceae</taxon>
        <taxon>Apatococcus</taxon>
    </lineage>
</organism>
<dbReference type="Proteomes" id="UP001485043">
    <property type="component" value="Unassembled WGS sequence"/>
</dbReference>
<name>A0AAW1SVC9_9CHLO</name>
<protein>
    <submittedName>
        <fullName evidence="1">Uncharacterized protein</fullName>
    </submittedName>
</protein>
<dbReference type="AlphaFoldDB" id="A0AAW1SVC9"/>
<dbReference type="EMBL" id="JALJOV010000830">
    <property type="protein sequence ID" value="KAK9861008.1"/>
    <property type="molecule type" value="Genomic_DNA"/>
</dbReference>
<keyword evidence="2" id="KW-1185">Reference proteome</keyword>
<evidence type="ECO:0000313" key="2">
    <source>
        <dbReference type="Proteomes" id="UP001485043"/>
    </source>
</evidence>
<sequence>MASPARARHYPPKAVAFSPDCAWVAVFWVYDFKDPILGVYDAHTGQIHCSAIGNYSHGTTRTRALLQWSPTSGHLLFSTKGTYSNLAVDLGACMALTIRPHVISEYPDQAQQDAVWLSSERFVVRGVGQEDAPHYPHLIQPHDEKCFAVLANGTIISQWQPRSGKDSPKEASWGWVREHPLEPLWSRGLPGFVPPHDPVLAYISRNMGVKLDPNHDLRDKPCDPDDRTEMSTCGRALVKLPVDLRSITEVHMDVSCRLAGRPSHFAWDPALQKMTRRDPTFMAAHVHAPLAWHPRAASLPLYATVGRSGRVLLVNAKETTSQASWSGNTLENVQRRSFGAFGPLGCPHWGFLAWSPDGTMVFCARI</sequence>
<proteinExistence type="predicted"/>